<dbReference type="Proteomes" id="UP001501020">
    <property type="component" value="Unassembled WGS sequence"/>
</dbReference>
<sequence length="327" mass="36946">MEPRRADCPWCGGRALVTRLVSPDIVQVKPGSFTLEECRTCGHIFQNPRLTAEGLEFYYRDMYDGLGEKDTERVFRFTSKIYRRRARMVRRHASPRTWLDIGTGYGHFCRTARTILPDTRFDGLDLGAGVLKAQRRGWITHAYQGLFPELADRLPDPYDVVSMHHYLEHTVDPRREIATAAAVLRPGGLLIIEVPDPGSIMGRLLGRYWVPWFQPQHLHLMPLDNLTAALTDAGFQVVAVERQKADIGHDFVLAALVAINLLGPRPRRPWKDGPVTPVDRARFTVAMALMPAALLTGFVLDLTVRPLLPRRSNAYRVLAAAPRRGRP</sequence>
<evidence type="ECO:0000313" key="1">
    <source>
        <dbReference type="EMBL" id="GAA2132767.1"/>
    </source>
</evidence>
<dbReference type="EMBL" id="BAAAMR010000018">
    <property type="protein sequence ID" value="GAA2132767.1"/>
    <property type="molecule type" value="Genomic_DNA"/>
</dbReference>
<gene>
    <name evidence="1" type="ORF">GCM10009727_25770</name>
</gene>
<dbReference type="SUPFAM" id="SSF53335">
    <property type="entry name" value="S-adenosyl-L-methionine-dependent methyltransferases"/>
    <property type="match status" value="1"/>
</dbReference>
<name>A0ABP5KMD3_9ACTN</name>
<dbReference type="GO" id="GO:0008168">
    <property type="term" value="F:methyltransferase activity"/>
    <property type="evidence" value="ECO:0007669"/>
    <property type="project" value="UniProtKB-KW"/>
</dbReference>
<dbReference type="Pfam" id="PF13489">
    <property type="entry name" value="Methyltransf_23"/>
    <property type="match status" value="1"/>
</dbReference>
<dbReference type="InterPro" id="IPR029063">
    <property type="entry name" value="SAM-dependent_MTases_sf"/>
</dbReference>
<evidence type="ECO:0000313" key="2">
    <source>
        <dbReference type="Proteomes" id="UP001501020"/>
    </source>
</evidence>
<dbReference type="Gene3D" id="3.40.50.150">
    <property type="entry name" value="Vaccinia Virus protein VP39"/>
    <property type="match status" value="1"/>
</dbReference>
<keyword evidence="1" id="KW-0489">Methyltransferase</keyword>
<dbReference type="CDD" id="cd02440">
    <property type="entry name" value="AdoMet_MTases"/>
    <property type="match status" value="1"/>
</dbReference>
<protein>
    <submittedName>
        <fullName evidence="1">Class I SAM-dependent methyltransferase</fullName>
    </submittedName>
</protein>
<reference evidence="2" key="1">
    <citation type="journal article" date="2019" name="Int. J. Syst. Evol. Microbiol.">
        <title>The Global Catalogue of Microorganisms (GCM) 10K type strain sequencing project: providing services to taxonomists for standard genome sequencing and annotation.</title>
        <authorList>
            <consortium name="The Broad Institute Genomics Platform"/>
            <consortium name="The Broad Institute Genome Sequencing Center for Infectious Disease"/>
            <person name="Wu L."/>
            <person name="Ma J."/>
        </authorList>
    </citation>
    <scope>NUCLEOTIDE SEQUENCE [LARGE SCALE GENOMIC DNA]</scope>
    <source>
        <strain evidence="2">JCM 13850</strain>
    </source>
</reference>
<dbReference type="GO" id="GO:0032259">
    <property type="term" value="P:methylation"/>
    <property type="evidence" value="ECO:0007669"/>
    <property type="project" value="UniProtKB-KW"/>
</dbReference>
<keyword evidence="2" id="KW-1185">Reference proteome</keyword>
<accession>A0ABP5KMD3</accession>
<proteinExistence type="predicted"/>
<organism evidence="1 2">
    <name type="scientific">Actinomadura napierensis</name>
    <dbReference type="NCBI Taxonomy" id="267854"/>
    <lineage>
        <taxon>Bacteria</taxon>
        <taxon>Bacillati</taxon>
        <taxon>Actinomycetota</taxon>
        <taxon>Actinomycetes</taxon>
        <taxon>Streptosporangiales</taxon>
        <taxon>Thermomonosporaceae</taxon>
        <taxon>Actinomadura</taxon>
    </lineage>
</organism>
<keyword evidence="1" id="KW-0808">Transferase</keyword>
<comment type="caution">
    <text evidence="1">The sequence shown here is derived from an EMBL/GenBank/DDBJ whole genome shotgun (WGS) entry which is preliminary data.</text>
</comment>